<dbReference type="SUPFAM" id="SSF47203">
    <property type="entry name" value="Acyl-CoA dehydrogenase C-terminal domain-like"/>
    <property type="match status" value="1"/>
</dbReference>
<dbReference type="InterPro" id="IPR013786">
    <property type="entry name" value="AcylCoA_DH/ox_N"/>
</dbReference>
<evidence type="ECO:0000259" key="5">
    <source>
        <dbReference type="Pfam" id="PF08028"/>
    </source>
</evidence>
<dbReference type="Pfam" id="PF02771">
    <property type="entry name" value="Acyl-CoA_dh_N"/>
    <property type="match status" value="1"/>
</dbReference>
<gene>
    <name evidence="6" type="ORF">ACFYXQ_37330</name>
</gene>
<name>A0ABW6SAU5_9NOCA</name>
<dbReference type="PIRSF" id="PIRSF016578">
    <property type="entry name" value="HsaA"/>
    <property type="match status" value="1"/>
</dbReference>
<keyword evidence="2 6" id="KW-0560">Oxidoreductase</keyword>
<dbReference type="Pfam" id="PF08028">
    <property type="entry name" value="Acyl-CoA_dh_2"/>
    <property type="match status" value="1"/>
</dbReference>
<evidence type="ECO:0000259" key="3">
    <source>
        <dbReference type="Pfam" id="PF02770"/>
    </source>
</evidence>
<evidence type="ECO:0000259" key="4">
    <source>
        <dbReference type="Pfam" id="PF02771"/>
    </source>
</evidence>
<proteinExistence type="predicted"/>
<feature type="domain" description="Acyl-CoA oxidase/dehydrogenase middle" evidence="3">
    <location>
        <begin position="132"/>
        <end position="222"/>
    </location>
</feature>
<organism evidence="6 7">
    <name type="scientific">Nocardia jiangxiensis</name>
    <dbReference type="NCBI Taxonomy" id="282685"/>
    <lineage>
        <taxon>Bacteria</taxon>
        <taxon>Bacillati</taxon>
        <taxon>Actinomycetota</taxon>
        <taxon>Actinomycetes</taxon>
        <taxon>Mycobacteriales</taxon>
        <taxon>Nocardiaceae</taxon>
        <taxon>Nocardia</taxon>
    </lineage>
</organism>
<evidence type="ECO:0000313" key="6">
    <source>
        <dbReference type="EMBL" id="MFF3573435.1"/>
    </source>
</evidence>
<dbReference type="GO" id="GO:0016491">
    <property type="term" value="F:oxidoreductase activity"/>
    <property type="evidence" value="ECO:0007669"/>
    <property type="project" value="UniProtKB-KW"/>
</dbReference>
<comment type="caution">
    <text evidence="6">The sequence shown here is derived from an EMBL/GenBank/DDBJ whole genome shotgun (WGS) entry which is preliminary data.</text>
</comment>
<evidence type="ECO:0000256" key="1">
    <source>
        <dbReference type="ARBA" id="ARBA00022630"/>
    </source>
</evidence>
<dbReference type="InterPro" id="IPR009100">
    <property type="entry name" value="AcylCoA_DH/oxidase_NM_dom_sf"/>
</dbReference>
<dbReference type="Gene3D" id="2.40.110.10">
    <property type="entry name" value="Butyryl-CoA Dehydrogenase, subunit A, domain 2"/>
    <property type="match status" value="1"/>
</dbReference>
<dbReference type="InterPro" id="IPR037069">
    <property type="entry name" value="AcylCoA_DH/ox_N_sf"/>
</dbReference>
<dbReference type="Pfam" id="PF02770">
    <property type="entry name" value="Acyl-CoA_dh_M"/>
    <property type="match status" value="1"/>
</dbReference>
<keyword evidence="7" id="KW-1185">Reference proteome</keyword>
<keyword evidence="1" id="KW-0285">Flavoprotein</keyword>
<feature type="domain" description="Acyl-CoA dehydrogenase C-terminal" evidence="5">
    <location>
        <begin position="252"/>
        <end position="372"/>
    </location>
</feature>
<sequence length="396" mass="41851">MTAVTGRQSLLVPDTTPTALAALTDEISSTAAQYDRSAEIPEAGLRVAHRGGYLTATVAGRYGGPELSHREVVRILAAIGEGDPSVALIAANTLAAHQAQAVNGSWPEDLYGGELVRRSAEQPTLVNVIRAEPELGAPARGGLPATTARRTADGWILNGRKTFATGGAALAYHLVWARTDENPVRVGHFIVPADSGGITWHDTWDHLGLRASNTHDVTYTNVVVAAENLIEIPFRDGVYRDPASASGPTSFGHVALYVGVARAARRAFADFARTRVPAALGHPIAETERIRTVAGEIEAQIVQAETLLDGTLRRIEAGESIAAESLSLIKVLIARSVITAVQTAVAALGNAALTRHHPLERHLRDVLCVRVHPPQEDTVLLAAGQAVLHAADRPAG</sequence>
<dbReference type="InterPro" id="IPR036250">
    <property type="entry name" value="AcylCo_DH-like_C"/>
</dbReference>
<dbReference type="Gene3D" id="1.10.540.10">
    <property type="entry name" value="Acyl-CoA dehydrogenase/oxidase, N-terminal domain"/>
    <property type="match status" value="1"/>
</dbReference>
<reference evidence="6 7" key="1">
    <citation type="submission" date="2024-10" db="EMBL/GenBank/DDBJ databases">
        <title>The Natural Products Discovery Center: Release of the First 8490 Sequenced Strains for Exploring Actinobacteria Biosynthetic Diversity.</title>
        <authorList>
            <person name="Kalkreuter E."/>
            <person name="Kautsar S.A."/>
            <person name="Yang D."/>
            <person name="Bader C.D."/>
            <person name="Teijaro C.N."/>
            <person name="Fluegel L."/>
            <person name="Davis C.M."/>
            <person name="Simpson J.R."/>
            <person name="Lauterbach L."/>
            <person name="Steele A.D."/>
            <person name="Gui C."/>
            <person name="Meng S."/>
            <person name="Li G."/>
            <person name="Viehrig K."/>
            <person name="Ye F."/>
            <person name="Su P."/>
            <person name="Kiefer A.F."/>
            <person name="Nichols A."/>
            <person name="Cepeda A.J."/>
            <person name="Yan W."/>
            <person name="Fan B."/>
            <person name="Jiang Y."/>
            <person name="Adhikari A."/>
            <person name="Zheng C.-J."/>
            <person name="Schuster L."/>
            <person name="Cowan T.M."/>
            <person name="Smanski M.J."/>
            <person name="Chevrette M.G."/>
            <person name="De Carvalho L.P.S."/>
            <person name="Shen B."/>
        </authorList>
    </citation>
    <scope>NUCLEOTIDE SEQUENCE [LARGE SCALE GENOMIC DNA]</scope>
    <source>
        <strain evidence="6 7">NPDC002593</strain>
    </source>
</reference>
<dbReference type="InterPro" id="IPR013107">
    <property type="entry name" value="Acyl-CoA_DH_C"/>
</dbReference>
<dbReference type="PANTHER" id="PTHR43884">
    <property type="entry name" value="ACYL-COA DEHYDROGENASE"/>
    <property type="match status" value="1"/>
</dbReference>
<dbReference type="PANTHER" id="PTHR43884:SF25">
    <property type="entry name" value="ACYL-COA DEHYDROGENASE YDBM-RELATED"/>
    <property type="match status" value="1"/>
</dbReference>
<dbReference type="EMBL" id="JBIAQY010000019">
    <property type="protein sequence ID" value="MFF3573435.1"/>
    <property type="molecule type" value="Genomic_DNA"/>
</dbReference>
<protein>
    <submittedName>
        <fullName evidence="6">Acyl-CoA dehydrogenase family protein</fullName>
        <ecNumber evidence="6">1.-.-.-</ecNumber>
    </submittedName>
</protein>
<dbReference type="Gene3D" id="1.20.140.10">
    <property type="entry name" value="Butyryl-CoA Dehydrogenase, subunit A, domain 3"/>
    <property type="match status" value="1"/>
</dbReference>
<dbReference type="InterPro" id="IPR046373">
    <property type="entry name" value="Acyl-CoA_Oxase/DH_mid-dom_sf"/>
</dbReference>
<dbReference type="CDD" id="cd00567">
    <property type="entry name" value="ACAD"/>
    <property type="match status" value="1"/>
</dbReference>
<evidence type="ECO:0000256" key="2">
    <source>
        <dbReference type="ARBA" id="ARBA00023002"/>
    </source>
</evidence>
<dbReference type="EC" id="1.-.-.-" evidence="6"/>
<dbReference type="RefSeq" id="WP_387406404.1">
    <property type="nucleotide sequence ID" value="NZ_JBIAQY010000019.1"/>
</dbReference>
<dbReference type="InterPro" id="IPR006091">
    <property type="entry name" value="Acyl-CoA_Oxase/DH_mid-dom"/>
</dbReference>
<dbReference type="Proteomes" id="UP001601992">
    <property type="component" value="Unassembled WGS sequence"/>
</dbReference>
<evidence type="ECO:0000313" key="7">
    <source>
        <dbReference type="Proteomes" id="UP001601992"/>
    </source>
</evidence>
<accession>A0ABW6SAU5</accession>
<feature type="domain" description="Acyl-CoA dehydrogenase/oxidase N-terminal" evidence="4">
    <location>
        <begin position="22"/>
        <end position="96"/>
    </location>
</feature>
<dbReference type="SUPFAM" id="SSF56645">
    <property type="entry name" value="Acyl-CoA dehydrogenase NM domain-like"/>
    <property type="match status" value="1"/>
</dbReference>